<keyword evidence="1" id="KW-0805">Transcription regulation</keyword>
<reference evidence="5 6" key="1">
    <citation type="submission" date="2020-09" db="EMBL/GenBank/DDBJ databases">
        <title>Roseomonas.</title>
        <authorList>
            <person name="Zhu W."/>
        </authorList>
    </citation>
    <scope>NUCLEOTIDE SEQUENCE [LARGE SCALE GENOMIC DNA]</scope>
    <source>
        <strain evidence="5 6">1311</strain>
    </source>
</reference>
<proteinExistence type="predicted"/>
<sequence length="177" mass="19827">MSTGPAAPFPARPDTGRAVSGVACTISTTQDTALTTPLPFDQSLGFLVRDLNRAIQRHLQARLQNYDVALGAWYFLRVLWEEDGLTQRDLARRVGMMEPTAVAALRGMETKGWIRRVRSETDKRKVFLFLTQAGRDLREQLMPEAHAVNATAAGNLSDDEARMFRALLRRTRANFPP</sequence>
<keyword evidence="3" id="KW-0804">Transcription</keyword>
<gene>
    <name evidence="5" type="ORF">IAI60_01195</name>
</gene>
<dbReference type="InterPro" id="IPR036390">
    <property type="entry name" value="WH_DNA-bd_sf"/>
</dbReference>
<evidence type="ECO:0000256" key="3">
    <source>
        <dbReference type="ARBA" id="ARBA00023163"/>
    </source>
</evidence>
<dbReference type="PANTHER" id="PTHR42756">
    <property type="entry name" value="TRANSCRIPTIONAL REGULATOR, MARR"/>
    <property type="match status" value="1"/>
</dbReference>
<keyword evidence="2" id="KW-0238">DNA-binding</keyword>
<dbReference type="InterPro" id="IPR036388">
    <property type="entry name" value="WH-like_DNA-bd_sf"/>
</dbReference>
<dbReference type="PANTHER" id="PTHR42756:SF1">
    <property type="entry name" value="TRANSCRIPTIONAL REPRESSOR OF EMRAB OPERON"/>
    <property type="match status" value="1"/>
</dbReference>
<dbReference type="Proteomes" id="UP001518990">
    <property type="component" value="Unassembled WGS sequence"/>
</dbReference>
<dbReference type="InterPro" id="IPR000835">
    <property type="entry name" value="HTH_MarR-typ"/>
</dbReference>
<accession>A0ABS3K880</accession>
<evidence type="ECO:0000313" key="5">
    <source>
        <dbReference type="EMBL" id="MBO1073217.1"/>
    </source>
</evidence>
<dbReference type="Pfam" id="PF01047">
    <property type="entry name" value="MarR"/>
    <property type="match status" value="1"/>
</dbReference>
<comment type="caution">
    <text evidence="5">The sequence shown here is derived from an EMBL/GenBank/DDBJ whole genome shotgun (WGS) entry which is preliminary data.</text>
</comment>
<dbReference type="SUPFAM" id="SSF46785">
    <property type="entry name" value="Winged helix' DNA-binding domain"/>
    <property type="match status" value="1"/>
</dbReference>
<feature type="domain" description="HTH marR-type" evidence="4">
    <location>
        <begin position="41"/>
        <end position="173"/>
    </location>
</feature>
<dbReference type="PROSITE" id="PS50995">
    <property type="entry name" value="HTH_MARR_2"/>
    <property type="match status" value="1"/>
</dbReference>
<protein>
    <submittedName>
        <fullName evidence="5">MarR family transcriptional regulator</fullName>
    </submittedName>
</protein>
<evidence type="ECO:0000313" key="6">
    <source>
        <dbReference type="Proteomes" id="UP001518990"/>
    </source>
</evidence>
<dbReference type="PRINTS" id="PR00598">
    <property type="entry name" value="HTHMARR"/>
</dbReference>
<dbReference type="RefSeq" id="WP_207444828.1">
    <property type="nucleotide sequence ID" value="NZ_CP061091.1"/>
</dbReference>
<evidence type="ECO:0000256" key="2">
    <source>
        <dbReference type="ARBA" id="ARBA00023125"/>
    </source>
</evidence>
<dbReference type="SMART" id="SM00347">
    <property type="entry name" value="HTH_MARR"/>
    <property type="match status" value="1"/>
</dbReference>
<evidence type="ECO:0000256" key="1">
    <source>
        <dbReference type="ARBA" id="ARBA00023015"/>
    </source>
</evidence>
<dbReference type="Gene3D" id="1.10.10.10">
    <property type="entry name" value="Winged helix-like DNA-binding domain superfamily/Winged helix DNA-binding domain"/>
    <property type="match status" value="1"/>
</dbReference>
<organism evidence="5 6">
    <name type="scientific">Roseomonas marmotae</name>
    <dbReference type="NCBI Taxonomy" id="2768161"/>
    <lineage>
        <taxon>Bacteria</taxon>
        <taxon>Pseudomonadati</taxon>
        <taxon>Pseudomonadota</taxon>
        <taxon>Alphaproteobacteria</taxon>
        <taxon>Acetobacterales</taxon>
        <taxon>Roseomonadaceae</taxon>
        <taxon>Roseomonas</taxon>
    </lineage>
</organism>
<dbReference type="EMBL" id="JACTNF010000001">
    <property type="protein sequence ID" value="MBO1073217.1"/>
    <property type="molecule type" value="Genomic_DNA"/>
</dbReference>
<keyword evidence="6" id="KW-1185">Reference proteome</keyword>
<name>A0ABS3K880_9PROT</name>
<evidence type="ECO:0000259" key="4">
    <source>
        <dbReference type="PROSITE" id="PS50995"/>
    </source>
</evidence>